<dbReference type="RefSeq" id="WP_270884599.1">
    <property type="nucleotide sequence ID" value="NZ_JAQFVF010000072.1"/>
</dbReference>
<gene>
    <name evidence="2" type="ORF">ACFPOG_10745</name>
</gene>
<feature type="transmembrane region" description="Helical" evidence="1">
    <location>
        <begin position="20"/>
        <end position="38"/>
    </location>
</feature>
<evidence type="ECO:0000256" key="1">
    <source>
        <dbReference type="SAM" id="Phobius"/>
    </source>
</evidence>
<keyword evidence="1" id="KW-0812">Transmembrane</keyword>
<dbReference type="EMBL" id="JBHSMJ010000011">
    <property type="protein sequence ID" value="MFC5448742.1"/>
    <property type="molecule type" value="Genomic_DNA"/>
</dbReference>
<accession>A0ABW0K7S9</accession>
<evidence type="ECO:0000313" key="3">
    <source>
        <dbReference type="Proteomes" id="UP001596044"/>
    </source>
</evidence>
<protein>
    <recommendedName>
        <fullName evidence="4">DUF2759 family protein</fullName>
    </recommendedName>
</protein>
<proteinExistence type="predicted"/>
<keyword evidence="1" id="KW-0472">Membrane</keyword>
<evidence type="ECO:0008006" key="4">
    <source>
        <dbReference type="Google" id="ProtNLM"/>
    </source>
</evidence>
<sequence length="68" mass="7526">MLFAAEEAAVSTSTYTSFDIYVLIFTAIIAIGFIRQLIMPKKNFFAIGFAAIALIVFAIMDVVMIKGW</sequence>
<evidence type="ECO:0000313" key="2">
    <source>
        <dbReference type="EMBL" id="MFC5448742.1"/>
    </source>
</evidence>
<keyword evidence="1" id="KW-1133">Transmembrane helix</keyword>
<comment type="caution">
    <text evidence="2">The sequence shown here is derived from an EMBL/GenBank/DDBJ whole genome shotgun (WGS) entry which is preliminary data.</text>
</comment>
<keyword evidence="3" id="KW-1185">Reference proteome</keyword>
<dbReference type="Proteomes" id="UP001596044">
    <property type="component" value="Unassembled WGS sequence"/>
</dbReference>
<name>A0ABW0K7S9_9BACL</name>
<feature type="transmembrane region" description="Helical" evidence="1">
    <location>
        <begin position="45"/>
        <end position="65"/>
    </location>
</feature>
<reference evidence="3" key="1">
    <citation type="journal article" date="2019" name="Int. J. Syst. Evol. Microbiol.">
        <title>The Global Catalogue of Microorganisms (GCM) 10K type strain sequencing project: providing services to taxonomists for standard genome sequencing and annotation.</title>
        <authorList>
            <consortium name="The Broad Institute Genomics Platform"/>
            <consortium name="The Broad Institute Genome Sequencing Center for Infectious Disease"/>
            <person name="Wu L."/>
            <person name="Ma J."/>
        </authorList>
    </citation>
    <scope>NUCLEOTIDE SEQUENCE [LARGE SCALE GENOMIC DNA]</scope>
    <source>
        <strain evidence="3">KACC 11904</strain>
    </source>
</reference>
<organism evidence="2 3">
    <name type="scientific">Paenibacillus aestuarii</name>
    <dbReference type="NCBI Taxonomy" id="516965"/>
    <lineage>
        <taxon>Bacteria</taxon>
        <taxon>Bacillati</taxon>
        <taxon>Bacillota</taxon>
        <taxon>Bacilli</taxon>
        <taxon>Bacillales</taxon>
        <taxon>Paenibacillaceae</taxon>
        <taxon>Paenibacillus</taxon>
    </lineage>
</organism>